<organism evidence="2 3">
    <name type="scientific">Fulvivirga sedimenti</name>
    <dbReference type="NCBI Taxonomy" id="2879465"/>
    <lineage>
        <taxon>Bacteria</taxon>
        <taxon>Pseudomonadati</taxon>
        <taxon>Bacteroidota</taxon>
        <taxon>Cytophagia</taxon>
        <taxon>Cytophagales</taxon>
        <taxon>Fulvivirgaceae</taxon>
        <taxon>Fulvivirga</taxon>
    </lineage>
</organism>
<keyword evidence="3" id="KW-1185">Reference proteome</keyword>
<evidence type="ECO:0000313" key="2">
    <source>
        <dbReference type="EMBL" id="MCA6075633.1"/>
    </source>
</evidence>
<dbReference type="AlphaFoldDB" id="A0A9X1KW86"/>
<accession>A0A9X1KW86</accession>
<dbReference type="InterPro" id="IPR007361">
    <property type="entry name" value="DUF427"/>
</dbReference>
<evidence type="ECO:0000313" key="3">
    <source>
        <dbReference type="Proteomes" id="UP001139409"/>
    </source>
</evidence>
<feature type="domain" description="DUF427" evidence="1">
    <location>
        <begin position="31"/>
        <end position="122"/>
    </location>
</feature>
<dbReference type="EMBL" id="JAIXNE010000002">
    <property type="protein sequence ID" value="MCA6075633.1"/>
    <property type="molecule type" value="Genomic_DNA"/>
</dbReference>
<proteinExistence type="predicted"/>
<dbReference type="RefSeq" id="WP_225698730.1">
    <property type="nucleotide sequence ID" value="NZ_JAIXNE010000002.1"/>
</dbReference>
<dbReference type="InterPro" id="IPR038694">
    <property type="entry name" value="DUF427_sf"/>
</dbReference>
<name>A0A9X1KW86_9BACT</name>
<protein>
    <submittedName>
        <fullName evidence="2">DUF427 domain-containing protein</fullName>
    </submittedName>
</protein>
<comment type="caution">
    <text evidence="2">The sequence shown here is derived from an EMBL/GenBank/DDBJ whole genome shotgun (WGS) entry which is preliminary data.</text>
</comment>
<reference evidence="2" key="1">
    <citation type="submission" date="2021-09" db="EMBL/GenBank/DDBJ databases">
        <title>Fulvivirga sp. isolated from coastal sediment.</title>
        <authorList>
            <person name="Yu H."/>
        </authorList>
    </citation>
    <scope>NUCLEOTIDE SEQUENCE</scope>
    <source>
        <strain evidence="2">1062</strain>
    </source>
</reference>
<dbReference type="PANTHER" id="PTHR43058">
    <property type="entry name" value="SLR0655 PROTEIN"/>
    <property type="match status" value="1"/>
</dbReference>
<gene>
    <name evidence="2" type="ORF">LDX50_12200</name>
</gene>
<sequence length="164" mass="18859">MRPKPVKPKGGQESVWDYPRPPKLEEVTKTIEVYFNGVLLVRSARTYRVLETSHPPVYYIPQDDVAMEYLVPSDRTTYCEWKGRGRYFSVQVGDRMEQDAAWYYSDPIGRFGPIKNYLAFYAHKMDKCLVDGEVVTPQPGNFYGGWITKDVVGPFKGVEGSFGW</sequence>
<dbReference type="Proteomes" id="UP001139409">
    <property type="component" value="Unassembled WGS sequence"/>
</dbReference>
<dbReference type="PANTHER" id="PTHR43058:SF1">
    <property type="entry name" value="DUF427 DOMAIN-CONTAINING PROTEIN"/>
    <property type="match status" value="1"/>
</dbReference>
<dbReference type="Gene3D" id="2.170.150.40">
    <property type="entry name" value="Domain of unknown function (DUF427)"/>
    <property type="match status" value="1"/>
</dbReference>
<dbReference type="Pfam" id="PF04248">
    <property type="entry name" value="NTP_transf_9"/>
    <property type="match status" value="1"/>
</dbReference>
<evidence type="ECO:0000259" key="1">
    <source>
        <dbReference type="Pfam" id="PF04248"/>
    </source>
</evidence>